<dbReference type="EMBL" id="ML014143">
    <property type="protein sequence ID" value="RKP02441.1"/>
    <property type="molecule type" value="Genomic_DNA"/>
</dbReference>
<dbReference type="Pfam" id="PF00406">
    <property type="entry name" value="ADK"/>
    <property type="match status" value="2"/>
</dbReference>
<dbReference type="AlphaFoldDB" id="A0A4P9XBG5"/>
<dbReference type="Proteomes" id="UP000274922">
    <property type="component" value="Unassembled WGS sequence"/>
</dbReference>
<dbReference type="SUPFAM" id="SSF52540">
    <property type="entry name" value="P-loop containing nucleoside triphosphate hydrolases"/>
    <property type="match status" value="1"/>
</dbReference>
<dbReference type="PRINTS" id="PR00094">
    <property type="entry name" value="ADENYLTKNASE"/>
</dbReference>
<dbReference type="GO" id="GO:0005524">
    <property type="term" value="F:ATP binding"/>
    <property type="evidence" value="ECO:0007669"/>
    <property type="project" value="InterPro"/>
</dbReference>
<evidence type="ECO:0000313" key="5">
    <source>
        <dbReference type="EMBL" id="RKP02441.1"/>
    </source>
</evidence>
<dbReference type="GO" id="GO:0019205">
    <property type="term" value="F:nucleobase-containing compound kinase activity"/>
    <property type="evidence" value="ECO:0007669"/>
    <property type="project" value="InterPro"/>
</dbReference>
<keyword evidence="6" id="KW-1185">Reference proteome</keyword>
<evidence type="ECO:0000256" key="1">
    <source>
        <dbReference type="ARBA" id="ARBA00022679"/>
    </source>
</evidence>
<proteinExistence type="inferred from homology"/>
<sequence length="313" mass="32907">MTPMETATVATAATAARPRLGAPKLVLLLGPPGSGKTMHAAQLAKRHHLLHLSTGAILRKYLDTDPRSEAEISPQRGALRKAVLAGELVSDDVIVKLLCDTLRAQLEPQQTLALLSPSTRAAACRSDASLSTASGAVLQRPYCGVILDGFPRTAAQAQMLLQHLRVPDVTLQLEVPPATLTQRLSTRGRADDTPATIRHRLAQYEATLPGIRAVLAPTVATSPVAAPTASRGASATTAMGARGGLLTVPAHDAPETVLSRLAHHVQSTLGPTPAFHPPTRAPAEVKPIAATATPASCERRLRPRWASRVRLAA</sequence>
<accession>A0A4P9XBG5</accession>
<dbReference type="InterPro" id="IPR027417">
    <property type="entry name" value="P-loop_NTPase"/>
</dbReference>
<gene>
    <name evidence="5" type="ORF">CXG81DRAFT_24902</name>
</gene>
<dbReference type="HAMAP" id="MF_00235">
    <property type="entry name" value="Adenylate_kinase_Adk"/>
    <property type="match status" value="1"/>
</dbReference>
<dbReference type="InterPro" id="IPR033690">
    <property type="entry name" value="Adenylat_kinase_CS"/>
</dbReference>
<evidence type="ECO:0000256" key="2">
    <source>
        <dbReference type="ARBA" id="ARBA00022741"/>
    </source>
</evidence>
<protein>
    <recommendedName>
        <fullName evidence="7">Adenylate kinase</fullName>
    </recommendedName>
</protein>
<keyword evidence="3 4" id="KW-0418">Kinase</keyword>
<evidence type="ECO:0000313" key="6">
    <source>
        <dbReference type="Proteomes" id="UP000274922"/>
    </source>
</evidence>
<dbReference type="OrthoDB" id="442176at2759"/>
<dbReference type="InterPro" id="IPR000850">
    <property type="entry name" value="Adenylat/UMP-CMP_kin"/>
</dbReference>
<keyword evidence="2" id="KW-0547">Nucleotide-binding</keyword>
<dbReference type="STRING" id="1555241.A0A4P9XBG5"/>
<dbReference type="CDD" id="cd01428">
    <property type="entry name" value="ADK"/>
    <property type="match status" value="1"/>
</dbReference>
<comment type="similarity">
    <text evidence="4">Belongs to the adenylate kinase family.</text>
</comment>
<dbReference type="Gene3D" id="3.40.50.300">
    <property type="entry name" value="P-loop containing nucleotide triphosphate hydrolases"/>
    <property type="match status" value="1"/>
</dbReference>
<dbReference type="PANTHER" id="PTHR23359">
    <property type="entry name" value="NUCLEOTIDE KINASE"/>
    <property type="match status" value="1"/>
</dbReference>
<keyword evidence="1 4" id="KW-0808">Transferase</keyword>
<dbReference type="PROSITE" id="PS00113">
    <property type="entry name" value="ADENYLATE_KINASE"/>
    <property type="match status" value="1"/>
</dbReference>
<evidence type="ECO:0000256" key="3">
    <source>
        <dbReference type="ARBA" id="ARBA00022777"/>
    </source>
</evidence>
<evidence type="ECO:0000256" key="4">
    <source>
        <dbReference type="RuleBase" id="RU003330"/>
    </source>
</evidence>
<reference evidence="6" key="1">
    <citation type="journal article" date="2018" name="Nat. Microbiol.">
        <title>Leveraging single-cell genomics to expand the fungal tree of life.</title>
        <authorList>
            <person name="Ahrendt S.R."/>
            <person name="Quandt C.A."/>
            <person name="Ciobanu D."/>
            <person name="Clum A."/>
            <person name="Salamov A."/>
            <person name="Andreopoulos B."/>
            <person name="Cheng J.F."/>
            <person name="Woyke T."/>
            <person name="Pelin A."/>
            <person name="Henrissat B."/>
            <person name="Reynolds N.K."/>
            <person name="Benny G.L."/>
            <person name="Smith M.E."/>
            <person name="James T.Y."/>
            <person name="Grigoriev I.V."/>
        </authorList>
    </citation>
    <scope>NUCLEOTIDE SEQUENCE [LARGE SCALE GENOMIC DNA]</scope>
    <source>
        <strain evidence="6">ATCC 52028</strain>
    </source>
</reference>
<organism evidence="5 6">
    <name type="scientific">Caulochytrium protostelioides</name>
    <dbReference type="NCBI Taxonomy" id="1555241"/>
    <lineage>
        <taxon>Eukaryota</taxon>
        <taxon>Fungi</taxon>
        <taxon>Fungi incertae sedis</taxon>
        <taxon>Chytridiomycota</taxon>
        <taxon>Chytridiomycota incertae sedis</taxon>
        <taxon>Chytridiomycetes</taxon>
        <taxon>Caulochytriales</taxon>
        <taxon>Caulochytriaceae</taxon>
        <taxon>Caulochytrium</taxon>
    </lineage>
</organism>
<name>A0A4P9XBG5_9FUNG</name>
<evidence type="ECO:0008006" key="7">
    <source>
        <dbReference type="Google" id="ProtNLM"/>
    </source>
</evidence>
<dbReference type="GO" id="GO:0006139">
    <property type="term" value="P:nucleobase-containing compound metabolic process"/>
    <property type="evidence" value="ECO:0007669"/>
    <property type="project" value="InterPro"/>
</dbReference>